<dbReference type="RefSeq" id="WP_038197795.1">
    <property type="nucleotide sequence ID" value="NZ_CAWLXS010000397.1"/>
</dbReference>
<evidence type="ECO:0000313" key="1">
    <source>
        <dbReference type="EMBL" id="CDH25633.1"/>
    </source>
</evidence>
<dbReference type="AlphaFoldDB" id="A0A077PWY0"/>
<dbReference type="SUPFAM" id="SSF53756">
    <property type="entry name" value="UDP-Glycosyltransferase/glycogen phosphorylase"/>
    <property type="match status" value="1"/>
</dbReference>
<dbReference type="EMBL" id="CBSZ010000351">
    <property type="protein sequence ID" value="CDH25633.1"/>
    <property type="molecule type" value="Genomic_DNA"/>
</dbReference>
<gene>
    <name evidence="1" type="ORF">XBKB1_4140061</name>
</gene>
<name>A0A077PWY0_XENBV</name>
<reference evidence="1" key="1">
    <citation type="submission" date="2013-07" db="EMBL/GenBank/DDBJ databases">
        <title>Sub-species coevolution in mutualistic symbiosis.</title>
        <authorList>
            <person name="Murfin K."/>
            <person name="Klassen J."/>
            <person name="Lee M."/>
            <person name="Forst S."/>
            <person name="Stock P."/>
            <person name="Goodrich-Blair H."/>
        </authorList>
    </citation>
    <scope>NUCLEOTIDE SEQUENCE [LARGE SCALE GENOMIC DNA]</scope>
    <source>
        <strain evidence="1">Kraussei Becker Underwood</strain>
    </source>
</reference>
<dbReference type="GO" id="GO:0016740">
    <property type="term" value="F:transferase activity"/>
    <property type="evidence" value="ECO:0007669"/>
    <property type="project" value="UniProtKB-KW"/>
</dbReference>
<proteinExistence type="predicted"/>
<dbReference type="HOGENOM" id="CLU_055801_0_0_6"/>
<keyword evidence="1" id="KW-0808">Transferase</keyword>
<organism evidence="1 2">
    <name type="scientific">Xenorhabdus bovienii str. kraussei Becker Underwood</name>
    <dbReference type="NCBI Taxonomy" id="1398204"/>
    <lineage>
        <taxon>Bacteria</taxon>
        <taxon>Pseudomonadati</taxon>
        <taxon>Pseudomonadota</taxon>
        <taxon>Gammaproteobacteria</taxon>
        <taxon>Enterobacterales</taxon>
        <taxon>Morganellaceae</taxon>
        <taxon>Xenorhabdus</taxon>
    </lineage>
</organism>
<protein>
    <submittedName>
        <fullName evidence="1">Putative glycosyltransferase</fullName>
    </submittedName>
</protein>
<accession>A0A077PWY0</accession>
<sequence length="352" mass="40000">MKILIYGEYSGYARSLSKGFKKLGLESSVFSFSGDGWKSIDGDFQLRKGNNISKLIQLIKLIPKLLSFDYILIMNPSFMRLTCLGPLILLMAKLKKIKIILLCAGDDVEFMKQGLKGNLDIWPYMDIELPKNNSFQSLNEKTINYIVAKASDKIVPVMYDYAHAWRLSSFAYKVSDTIPLACDGDYLSKINKIEPTKKIVIMHGINREDFKGTKTIKKALTKIKDEFGDSVEIIYPEKLPLKDYLMLMKTVDIAIDQTKCYSYGMNAIYSMMAGHITLAPAKDECLEEFQINSSPIVSITNEPDVIYAKIKNLILSKNTDLNKLKIETRNYAVEIHSPEVIAYKFIKLFNSI</sequence>
<comment type="caution">
    <text evidence="1">The sequence shown here is derived from an EMBL/GenBank/DDBJ whole genome shotgun (WGS) entry which is preliminary data.</text>
</comment>
<evidence type="ECO:0000313" key="2">
    <source>
        <dbReference type="Proteomes" id="UP000028493"/>
    </source>
</evidence>
<dbReference type="Proteomes" id="UP000028493">
    <property type="component" value="Unassembled WGS sequence"/>
</dbReference>